<comment type="cofactor">
    <cofactor evidence="1">
        <name>FMN</name>
        <dbReference type="ChEBI" id="CHEBI:58210"/>
    </cofactor>
</comment>
<protein>
    <submittedName>
        <fullName evidence="8">NifR3 family TIM-barrel protein</fullName>
    </submittedName>
</protein>
<organism evidence="8 9">
    <name type="scientific">Arcanobacterium hippocoleae</name>
    <dbReference type="NCBI Taxonomy" id="149017"/>
    <lineage>
        <taxon>Bacteria</taxon>
        <taxon>Bacillati</taxon>
        <taxon>Actinomycetota</taxon>
        <taxon>Actinomycetes</taxon>
        <taxon>Actinomycetales</taxon>
        <taxon>Actinomycetaceae</taxon>
        <taxon>Arcanobacterium</taxon>
    </lineage>
</organism>
<dbReference type="InterPro" id="IPR035587">
    <property type="entry name" value="DUS-like_FMN-bd"/>
</dbReference>
<dbReference type="Gene3D" id="3.20.20.70">
    <property type="entry name" value="Aldolase class I"/>
    <property type="match status" value="1"/>
</dbReference>
<evidence type="ECO:0000256" key="3">
    <source>
        <dbReference type="ARBA" id="ARBA00022643"/>
    </source>
</evidence>
<dbReference type="PANTHER" id="PTHR45846">
    <property type="entry name" value="TRNA-DIHYDROURIDINE(47) SYNTHASE [NAD(P)(+)]-LIKE"/>
    <property type="match status" value="1"/>
</dbReference>
<keyword evidence="4" id="KW-0819">tRNA processing</keyword>
<gene>
    <name evidence="8" type="ORF">J2S36_000527</name>
</gene>
<dbReference type="EMBL" id="JAVDUJ010000001">
    <property type="protein sequence ID" value="MDR6938984.1"/>
    <property type="molecule type" value="Genomic_DNA"/>
</dbReference>
<dbReference type="Gene3D" id="1.10.1200.80">
    <property type="entry name" value="Putative flavin oxidoreducatase, domain 2"/>
    <property type="match status" value="1"/>
</dbReference>
<evidence type="ECO:0000256" key="1">
    <source>
        <dbReference type="ARBA" id="ARBA00001917"/>
    </source>
</evidence>
<keyword evidence="5" id="KW-0521">NADP</keyword>
<keyword evidence="6" id="KW-0560">Oxidoreductase</keyword>
<evidence type="ECO:0000256" key="2">
    <source>
        <dbReference type="ARBA" id="ARBA00022630"/>
    </source>
</evidence>
<keyword evidence="2" id="KW-0285">Flavoprotein</keyword>
<name>A0ABU1T0T9_9ACTO</name>
<evidence type="ECO:0000313" key="9">
    <source>
        <dbReference type="Proteomes" id="UP001266099"/>
    </source>
</evidence>
<dbReference type="InterPro" id="IPR018517">
    <property type="entry name" value="tRNA_hU_synthase_CS"/>
</dbReference>
<dbReference type="SUPFAM" id="SSF51395">
    <property type="entry name" value="FMN-linked oxidoreductases"/>
    <property type="match status" value="1"/>
</dbReference>
<dbReference type="InterPro" id="IPR024036">
    <property type="entry name" value="tRNA-dHydroUridine_Synthase_C"/>
</dbReference>
<dbReference type="PROSITE" id="PS01136">
    <property type="entry name" value="UPF0034"/>
    <property type="match status" value="1"/>
</dbReference>
<dbReference type="NCBIfam" id="TIGR00737">
    <property type="entry name" value="nifR3_yhdG"/>
    <property type="match status" value="1"/>
</dbReference>
<evidence type="ECO:0000256" key="4">
    <source>
        <dbReference type="ARBA" id="ARBA00022694"/>
    </source>
</evidence>
<dbReference type="RefSeq" id="WP_309955241.1">
    <property type="nucleotide sequence ID" value="NZ_CP136414.1"/>
</dbReference>
<evidence type="ECO:0000259" key="7">
    <source>
        <dbReference type="Pfam" id="PF01207"/>
    </source>
</evidence>
<comment type="caution">
    <text evidence="8">The sequence shown here is derived from an EMBL/GenBank/DDBJ whole genome shotgun (WGS) entry which is preliminary data.</text>
</comment>
<evidence type="ECO:0000256" key="5">
    <source>
        <dbReference type="ARBA" id="ARBA00022857"/>
    </source>
</evidence>
<feature type="domain" description="DUS-like FMN-binding" evidence="7">
    <location>
        <begin position="15"/>
        <end position="351"/>
    </location>
</feature>
<dbReference type="InterPro" id="IPR004652">
    <property type="entry name" value="DusB-like"/>
</dbReference>
<dbReference type="PANTHER" id="PTHR45846:SF1">
    <property type="entry name" value="TRNA-DIHYDROURIDINE(47) SYNTHASE [NAD(P)(+)]-LIKE"/>
    <property type="match status" value="1"/>
</dbReference>
<proteinExistence type="predicted"/>
<dbReference type="Pfam" id="PF01207">
    <property type="entry name" value="Dus"/>
    <property type="match status" value="1"/>
</dbReference>
<accession>A0ABU1T0T9</accession>
<evidence type="ECO:0000256" key="6">
    <source>
        <dbReference type="ARBA" id="ARBA00023002"/>
    </source>
</evidence>
<keyword evidence="3" id="KW-0288">FMN</keyword>
<keyword evidence="9" id="KW-1185">Reference proteome</keyword>
<sequence length="406" mass="44272">MVQIGEINLLTPMVLAPMAGVTNPPFRQLCREFAEMGGKAAGVELASVRTQGLVAPAGLYTCEMITTRALVERIPETMNMVKPDMEDPVRSVQLYGVQPKVVAAAVKILVREDLADHIDLNFGCPVPKVTRKGGGSALPWKHDLFREVVAQAVRAATETSALVGRSKPVPVTAKIRIGIDEEHETYRDIAKIAREEGIAALTLHARTTAQNYSGLARWDAISILQNEAEIPVFGNGDIFEVSDAKAMLEQTGAAGVVIGRGCQGRPWIFYDLAAAFHGSQSCYQPTLAQVAQVILRHAELSIDHFNGDENRALREMRKHMAWYLRGFSVGGEQRHALGLVSTLTELQERLNVLDLQQEYPDAAHGPRGRAGTAKRPHLPDKWLESHTLSAAQRAKIQEAEIGISGG</sequence>
<reference evidence="8 9" key="1">
    <citation type="submission" date="2023-07" db="EMBL/GenBank/DDBJ databases">
        <title>Sequencing the genomes of 1000 actinobacteria strains.</title>
        <authorList>
            <person name="Klenk H.-P."/>
        </authorList>
    </citation>
    <scope>NUCLEOTIDE SEQUENCE [LARGE SCALE GENOMIC DNA]</scope>
    <source>
        <strain evidence="8 9">DSM 15539</strain>
    </source>
</reference>
<dbReference type="CDD" id="cd02801">
    <property type="entry name" value="DUS_like_FMN"/>
    <property type="match status" value="1"/>
</dbReference>
<dbReference type="InterPro" id="IPR013785">
    <property type="entry name" value="Aldolase_TIM"/>
</dbReference>
<dbReference type="Proteomes" id="UP001266099">
    <property type="component" value="Unassembled WGS sequence"/>
</dbReference>
<evidence type="ECO:0000313" key="8">
    <source>
        <dbReference type="EMBL" id="MDR6938984.1"/>
    </source>
</evidence>